<dbReference type="RefSeq" id="WP_183568117.1">
    <property type="nucleotide sequence ID" value="NZ_JACHOP010000005.1"/>
</dbReference>
<sequence>MRAVPRLVFLVLIASCLAACQSTMAPQSAVPGGAVPASLPPAAAEPGSSNLRAQVAARIVKQYMTDAAGPAEVEPISADTFYVRFPVREEKARGSDFGNVMSLMNRNEPKRRCFTASLEGSIFSKEKRVLIKTRLTDDRTTCSSGPWQPYPELERMVDTIRACLARKQDTCELSVEAASKAPDPKVAETKSARGQR</sequence>
<dbReference type="EMBL" id="JACHOP010000005">
    <property type="protein sequence ID" value="MBB5757115.1"/>
    <property type="molecule type" value="Genomic_DNA"/>
</dbReference>
<gene>
    <name evidence="3" type="ORF">HNR00_001823</name>
</gene>
<evidence type="ECO:0000313" key="4">
    <source>
        <dbReference type="Proteomes" id="UP000583454"/>
    </source>
</evidence>
<proteinExistence type="predicted"/>
<feature type="chain" id="PRO_5032282243" description="Lipoprotein" evidence="2">
    <location>
        <begin position="26"/>
        <end position="196"/>
    </location>
</feature>
<keyword evidence="2" id="KW-0732">Signal</keyword>
<organism evidence="3 4">
    <name type="scientific">Methylorubrum rhodinum</name>
    <dbReference type="NCBI Taxonomy" id="29428"/>
    <lineage>
        <taxon>Bacteria</taxon>
        <taxon>Pseudomonadati</taxon>
        <taxon>Pseudomonadota</taxon>
        <taxon>Alphaproteobacteria</taxon>
        <taxon>Hyphomicrobiales</taxon>
        <taxon>Methylobacteriaceae</taxon>
        <taxon>Methylorubrum</taxon>
    </lineage>
</organism>
<feature type="compositionally biased region" description="Basic and acidic residues" evidence="1">
    <location>
        <begin position="182"/>
        <end position="196"/>
    </location>
</feature>
<dbReference type="Proteomes" id="UP000583454">
    <property type="component" value="Unassembled WGS sequence"/>
</dbReference>
<name>A0A840ZJ26_9HYPH</name>
<evidence type="ECO:0000256" key="1">
    <source>
        <dbReference type="SAM" id="MobiDB-lite"/>
    </source>
</evidence>
<protein>
    <recommendedName>
        <fullName evidence="5">Lipoprotein</fullName>
    </recommendedName>
</protein>
<reference evidence="3 4" key="1">
    <citation type="submission" date="2020-08" db="EMBL/GenBank/DDBJ databases">
        <title>Genomic Encyclopedia of Type Strains, Phase IV (KMG-IV): sequencing the most valuable type-strain genomes for metagenomic binning, comparative biology and taxonomic classification.</title>
        <authorList>
            <person name="Goeker M."/>
        </authorList>
    </citation>
    <scope>NUCLEOTIDE SEQUENCE [LARGE SCALE GENOMIC DNA]</scope>
    <source>
        <strain evidence="3 4">DSM 2163</strain>
    </source>
</reference>
<feature type="signal peptide" evidence="2">
    <location>
        <begin position="1"/>
        <end position="25"/>
    </location>
</feature>
<keyword evidence="4" id="KW-1185">Reference proteome</keyword>
<evidence type="ECO:0008006" key="5">
    <source>
        <dbReference type="Google" id="ProtNLM"/>
    </source>
</evidence>
<comment type="caution">
    <text evidence="3">The sequence shown here is derived from an EMBL/GenBank/DDBJ whole genome shotgun (WGS) entry which is preliminary data.</text>
</comment>
<evidence type="ECO:0000256" key="2">
    <source>
        <dbReference type="SAM" id="SignalP"/>
    </source>
</evidence>
<dbReference type="AlphaFoldDB" id="A0A840ZJ26"/>
<accession>A0A840ZJ26</accession>
<evidence type="ECO:0000313" key="3">
    <source>
        <dbReference type="EMBL" id="MBB5757115.1"/>
    </source>
</evidence>
<feature type="region of interest" description="Disordered" evidence="1">
    <location>
        <begin position="174"/>
        <end position="196"/>
    </location>
</feature>